<keyword evidence="1" id="KW-0175">Coiled coil</keyword>
<sequence>MDPEGQRASAASASAVMASLLSKKAKLQEELNNIEKQ</sequence>
<evidence type="ECO:0000313" key="3">
    <source>
        <dbReference type="Proteomes" id="UP000030687"/>
    </source>
</evidence>
<keyword evidence="3" id="KW-1185">Reference proteome</keyword>
<dbReference type="KEGG" id="cic:CICLE_v100236601m"/>
<dbReference type="InParanoid" id="V4U4H8"/>
<name>V4U4H8_CITCL</name>
<proteinExistence type="predicted"/>
<dbReference type="Proteomes" id="UP000030687">
    <property type="component" value="Unassembled WGS sequence"/>
</dbReference>
<evidence type="ECO:0000256" key="1">
    <source>
        <dbReference type="SAM" id="Coils"/>
    </source>
</evidence>
<gene>
    <name evidence="2" type="ORF">CICLE_v100236601mg</name>
</gene>
<organism evidence="2 3">
    <name type="scientific">Citrus clementina</name>
    <name type="common">Clementine</name>
    <name type="synonym">Citrus deliciosa x Citrus sinensis</name>
    <dbReference type="NCBI Taxonomy" id="85681"/>
    <lineage>
        <taxon>Eukaryota</taxon>
        <taxon>Viridiplantae</taxon>
        <taxon>Streptophyta</taxon>
        <taxon>Embryophyta</taxon>
        <taxon>Tracheophyta</taxon>
        <taxon>Spermatophyta</taxon>
        <taxon>Magnoliopsida</taxon>
        <taxon>eudicotyledons</taxon>
        <taxon>Gunneridae</taxon>
        <taxon>Pentapetalae</taxon>
        <taxon>rosids</taxon>
        <taxon>malvids</taxon>
        <taxon>Sapindales</taxon>
        <taxon>Rutaceae</taxon>
        <taxon>Aurantioideae</taxon>
        <taxon>Citrus</taxon>
    </lineage>
</organism>
<dbReference type="EMBL" id="KI536661">
    <property type="protein sequence ID" value="ESR57086.1"/>
    <property type="molecule type" value="Genomic_DNA"/>
</dbReference>
<feature type="coiled-coil region" evidence="1">
    <location>
        <begin position="10"/>
        <end position="37"/>
    </location>
</feature>
<dbReference type="STRING" id="85681.V4U4H8"/>
<evidence type="ECO:0000313" key="2">
    <source>
        <dbReference type="EMBL" id="ESR57086.1"/>
    </source>
</evidence>
<reference evidence="2 3" key="1">
    <citation type="submission" date="2013-10" db="EMBL/GenBank/DDBJ databases">
        <authorList>
            <consortium name="International Citrus Genome Consortium"/>
            <person name="Jenkins J."/>
            <person name="Schmutz J."/>
            <person name="Prochnik S."/>
            <person name="Rokhsar D."/>
            <person name="Gmitter F."/>
            <person name="Ollitrault P."/>
            <person name="Machado M."/>
            <person name="Talon M."/>
            <person name="Wincker P."/>
            <person name="Jaillon O."/>
            <person name="Morgante M."/>
        </authorList>
    </citation>
    <scope>NUCLEOTIDE SEQUENCE</scope>
    <source>
        <strain evidence="3">cv. Clemenules</strain>
    </source>
</reference>
<dbReference type="AlphaFoldDB" id="V4U4H8"/>
<dbReference type="Gramene" id="ESR57086">
    <property type="protein sequence ID" value="ESR57086"/>
    <property type="gene ID" value="CICLE_v100236601mg"/>
</dbReference>
<feature type="non-terminal residue" evidence="2">
    <location>
        <position position="37"/>
    </location>
</feature>
<protein>
    <submittedName>
        <fullName evidence="2">Uncharacterized protein</fullName>
    </submittedName>
</protein>
<accession>V4U4H8</accession>